<name>A0A7J6S1E8_PEROL</name>
<organism evidence="1 2">
    <name type="scientific">Perkinsus olseni</name>
    <name type="common">Perkinsus atlanticus</name>
    <dbReference type="NCBI Taxonomy" id="32597"/>
    <lineage>
        <taxon>Eukaryota</taxon>
        <taxon>Sar</taxon>
        <taxon>Alveolata</taxon>
        <taxon>Perkinsozoa</taxon>
        <taxon>Perkinsea</taxon>
        <taxon>Perkinsida</taxon>
        <taxon>Perkinsidae</taxon>
        <taxon>Perkinsus</taxon>
    </lineage>
</organism>
<evidence type="ECO:0000313" key="1">
    <source>
        <dbReference type="EMBL" id="KAF4726312.1"/>
    </source>
</evidence>
<protein>
    <submittedName>
        <fullName evidence="1">Uncharacterized protein</fullName>
    </submittedName>
</protein>
<proteinExistence type="predicted"/>
<dbReference type="AlphaFoldDB" id="A0A7J6S1E8"/>
<gene>
    <name evidence="1" type="ORF">FOZ63_024422</name>
</gene>
<comment type="caution">
    <text evidence="1">The sequence shown here is derived from an EMBL/GenBank/DDBJ whole genome shotgun (WGS) entry which is preliminary data.</text>
</comment>
<evidence type="ECO:0000313" key="2">
    <source>
        <dbReference type="Proteomes" id="UP000553632"/>
    </source>
</evidence>
<accession>A0A7J6S1E8</accession>
<dbReference type="Proteomes" id="UP000553632">
    <property type="component" value="Unassembled WGS sequence"/>
</dbReference>
<dbReference type="EMBL" id="JABANO010021751">
    <property type="protein sequence ID" value="KAF4726312.1"/>
    <property type="molecule type" value="Genomic_DNA"/>
</dbReference>
<keyword evidence="2" id="KW-1185">Reference proteome</keyword>
<feature type="non-terminal residue" evidence="1">
    <location>
        <position position="1"/>
    </location>
</feature>
<reference evidence="1 2" key="1">
    <citation type="submission" date="2020-04" db="EMBL/GenBank/DDBJ databases">
        <title>Perkinsus olseni comparative genomics.</title>
        <authorList>
            <person name="Bogema D.R."/>
        </authorList>
    </citation>
    <scope>NUCLEOTIDE SEQUENCE [LARGE SCALE GENOMIC DNA]</scope>
    <source>
        <strain evidence="1 2">ATCC PRA-207</strain>
    </source>
</reference>
<sequence length="109" mass="11220">ASIALAEMVEALPAARLETLNRVAHPESGEALQLSPGAIIHQPFQSALEFHTDSASGVIIRGGSIGSGLDAFTLLLDVDADGEALSAAAHVFMARRAALRGVDSPVAVY</sequence>